<evidence type="ECO:0000256" key="2">
    <source>
        <dbReference type="ARBA" id="ARBA00023125"/>
    </source>
</evidence>
<name>A0A512P8I6_9CELL</name>
<dbReference type="InterPro" id="IPR016032">
    <property type="entry name" value="Sig_transdc_resp-reg_C-effctor"/>
</dbReference>
<organism evidence="6 7">
    <name type="scientific">Cellulomonas soli</name>
    <dbReference type="NCBI Taxonomy" id="931535"/>
    <lineage>
        <taxon>Bacteria</taxon>
        <taxon>Bacillati</taxon>
        <taxon>Actinomycetota</taxon>
        <taxon>Actinomycetes</taxon>
        <taxon>Micrococcales</taxon>
        <taxon>Cellulomonadaceae</taxon>
        <taxon>Cellulomonas</taxon>
    </lineage>
</organism>
<dbReference type="PROSITE" id="PS50043">
    <property type="entry name" value="HTH_LUXR_2"/>
    <property type="match status" value="1"/>
</dbReference>
<dbReference type="GO" id="GO:0006355">
    <property type="term" value="P:regulation of DNA-templated transcription"/>
    <property type="evidence" value="ECO:0007669"/>
    <property type="project" value="InterPro"/>
</dbReference>
<feature type="region of interest" description="Disordered" evidence="4">
    <location>
        <begin position="672"/>
        <end position="691"/>
    </location>
</feature>
<dbReference type="Gene3D" id="1.10.10.10">
    <property type="entry name" value="Winged helix-like DNA-binding domain superfamily/Winged helix DNA-binding domain"/>
    <property type="match status" value="1"/>
</dbReference>
<dbReference type="PANTHER" id="PTHR44688:SF16">
    <property type="entry name" value="DNA-BINDING TRANSCRIPTIONAL ACTIVATOR DEVR_DOSR"/>
    <property type="match status" value="1"/>
</dbReference>
<dbReference type="SUPFAM" id="SSF46894">
    <property type="entry name" value="C-terminal effector domain of the bipartite response regulators"/>
    <property type="match status" value="1"/>
</dbReference>
<reference evidence="6 7" key="1">
    <citation type="submission" date="2019-07" db="EMBL/GenBank/DDBJ databases">
        <title>Whole genome shotgun sequence of Cellulomonas soli NBRC 109434.</title>
        <authorList>
            <person name="Hosoyama A."/>
            <person name="Uohara A."/>
            <person name="Ohji S."/>
            <person name="Ichikawa N."/>
        </authorList>
    </citation>
    <scope>NUCLEOTIDE SEQUENCE [LARGE SCALE GENOMIC DNA]</scope>
    <source>
        <strain evidence="6 7">NBRC 109434</strain>
    </source>
</reference>
<dbReference type="CDD" id="cd06170">
    <property type="entry name" value="LuxR_C_like"/>
    <property type="match status" value="1"/>
</dbReference>
<feature type="domain" description="HTH luxR-type" evidence="5">
    <location>
        <begin position="688"/>
        <end position="753"/>
    </location>
</feature>
<evidence type="ECO:0000259" key="5">
    <source>
        <dbReference type="PROSITE" id="PS50043"/>
    </source>
</evidence>
<dbReference type="InterPro" id="IPR036388">
    <property type="entry name" value="WH-like_DNA-bd_sf"/>
</dbReference>
<comment type="caution">
    <text evidence="6">The sequence shown here is derived from an EMBL/GenBank/DDBJ whole genome shotgun (WGS) entry which is preliminary data.</text>
</comment>
<proteinExistence type="predicted"/>
<evidence type="ECO:0000256" key="1">
    <source>
        <dbReference type="ARBA" id="ARBA00023015"/>
    </source>
</evidence>
<dbReference type="RefSeq" id="WP_146951283.1">
    <property type="nucleotide sequence ID" value="NZ_BAABBJ010000005.1"/>
</dbReference>
<keyword evidence="2" id="KW-0238">DNA-binding</keyword>
<accession>A0A512P8I6</accession>
<dbReference type="PRINTS" id="PR00038">
    <property type="entry name" value="HTHLUXR"/>
</dbReference>
<dbReference type="EMBL" id="BKAL01000001">
    <property type="protein sequence ID" value="GEP67511.1"/>
    <property type="molecule type" value="Genomic_DNA"/>
</dbReference>
<dbReference type="OrthoDB" id="4811808at2"/>
<dbReference type="GO" id="GO:0003677">
    <property type="term" value="F:DNA binding"/>
    <property type="evidence" value="ECO:0007669"/>
    <property type="project" value="UniProtKB-KW"/>
</dbReference>
<evidence type="ECO:0000256" key="3">
    <source>
        <dbReference type="ARBA" id="ARBA00023163"/>
    </source>
</evidence>
<dbReference type="InterPro" id="IPR000792">
    <property type="entry name" value="Tscrpt_reg_LuxR_C"/>
</dbReference>
<dbReference type="PROSITE" id="PS00622">
    <property type="entry name" value="HTH_LUXR_1"/>
    <property type="match status" value="1"/>
</dbReference>
<sequence length="760" mass="78628">MNHDDVGARGVAQLDGSVRRGREAPGAPRLVAVGSPGGSGPALAPPAGHDPVDRGQVASRARQRLGHALDEPSVDALVAATGGVLSLVDAVLDGADGIGPQPWDRPAVLAAWDPVRRLAGVDAPRLPLLREVVLAMSLGAPPDPGVLADVLRRDPGEVVEALAHVRRSGLLGPDGAVVPAVREAVQAVAPPDRRAIVLGRVIGALEDRGDTPAQIVLRTADVGVHHPGLAAQRIRAARALVEDDPARAARLFADAVTAGADGAALAVDRARSAALAGDVPTALRLADDALAHSTGPRASEAAQVLGAVLTQQGLVGHAAAVYRPLADAGDVAAAQLWSLAALTTGQDAGRRADWPVGTRPPSLVDGAREAMVRGVQQSLDGAGTGALSTLLESAAVLRTRGRAALLPDTPAAVAALVALHAGASGHAVTVLRDALACGLGGPVAQPRHRLLLGWTAMLDGRLDEAREQVALAARAAGDGFGARDELVARALDLGVARRSNDLGGLLEAWPAALDALVQRPVDLFGLLPLGEIAVAAARLGRAPQVAPHLAQATSLLEGLGSPVLWSVPHHWYGIQAALVSERPDRLERHARPLVAAARQSDYAEVLAEAARVWVQVLGARVDPPAVERVARRLVGVGMAWDGGRLVGHAAARTPDRRSMVALLQLARALRPANEEPRAPHRARPVVASGAAAPPLSGRELEVARLVVEGQTYRQIAERLYISPKTVEHHVARMRQRLGLHTRAELLAHLRGLLAQTPAGG</sequence>
<dbReference type="SMART" id="SM00421">
    <property type="entry name" value="HTH_LUXR"/>
    <property type="match status" value="1"/>
</dbReference>
<keyword evidence="1" id="KW-0805">Transcription regulation</keyword>
<keyword evidence="7" id="KW-1185">Reference proteome</keyword>
<evidence type="ECO:0000256" key="4">
    <source>
        <dbReference type="SAM" id="MobiDB-lite"/>
    </source>
</evidence>
<dbReference type="PANTHER" id="PTHR44688">
    <property type="entry name" value="DNA-BINDING TRANSCRIPTIONAL ACTIVATOR DEVR_DOSR"/>
    <property type="match status" value="1"/>
</dbReference>
<dbReference type="AlphaFoldDB" id="A0A512P8I6"/>
<dbReference type="Pfam" id="PF00196">
    <property type="entry name" value="GerE"/>
    <property type="match status" value="1"/>
</dbReference>
<protein>
    <submittedName>
        <fullName evidence="6">Helix-turn-helix transcriptional regulator</fullName>
    </submittedName>
</protein>
<evidence type="ECO:0000313" key="7">
    <source>
        <dbReference type="Proteomes" id="UP000321798"/>
    </source>
</evidence>
<feature type="region of interest" description="Disordered" evidence="4">
    <location>
        <begin position="1"/>
        <end position="53"/>
    </location>
</feature>
<dbReference type="Proteomes" id="UP000321798">
    <property type="component" value="Unassembled WGS sequence"/>
</dbReference>
<keyword evidence="3" id="KW-0804">Transcription</keyword>
<evidence type="ECO:0000313" key="6">
    <source>
        <dbReference type="EMBL" id="GEP67511.1"/>
    </source>
</evidence>
<gene>
    <name evidence="6" type="ORF">CSO01_02260</name>
</gene>